<dbReference type="InterPro" id="IPR000261">
    <property type="entry name" value="EH_dom"/>
</dbReference>
<sequence length="1084" mass="118730">MMMSPGAMNVPRRPPVPNVTTKPLSRRSSSIPTSSRTNFTPTDEEIYLTRQILVSRGLDADAGSLKGERAREVFNRSALPFPTLRDIWSIADDDGSGDLTRDEIVMALRLIGWVQAGEKLSEELLMKVGPLPTLDGITDVQYSKPRRVNSVDISAKPPTPPVAPPEVVSEGIPSISLFPAVNQDDVHQFRAMFAQAGPINGLLAQDKVMNVYMTSNQSYEDLRKIIHAVSRRTIQMLDFAEFACGLYVLKALQSSQLHSVPSTIPPDIYDQFTLKEALISSSHHNQSPLSASPGYSPASTSSVPEPSPIQLMAAVASQLPSGRQSVPPNFFGHRSTSSLQLPQRGVQTPGPTSPASNRLSTVIPIMTSQREASPANSDWDIPIRDRNTYELYFYKLDDAGSGCIDREAFEEFVKVYRVGKENLDQIWNLTDSSSSNQMQREGFVVALHLVKQYSQGHTIPSVLPLSLIPPSLRGEAMSMSSTPEPSTSLIPSTPPLPPIPARPRTDSESFSSPSSSPNVGKKPPPVPPKKGGSISYKKPPSPVVASSSLGSGKPMVPIPDVISPTSTPSISPNVPPKHHQSKPNLKQSVSSSPSVPSISEVEGDTHPQEEVLVSSPFEDPAFEQSFADYTNKAQRAGPTSRRQSSGSGSGSGSSDTTSRQLDQHRQSFPPLVPPLPSHYTNGSHSTSPTYYPPHQSPSPSHISTSSNHEAFEEFKEEIARLGRQVDGLLNQLSSQNTIRDHNDALRIENEILKSQVKDTEKMMNEVLASSLQQEASRSGAAAEAEAEHHSQSAEEIWRLMAEISTKETKIEDLEKRVQGLSREEKELRDSLREMDTQNTKSKADVVELERKAEGKDAEIAEMKKRLAELERAMMDEVVNANSGGVSGSGSGGASGSGSGMSFGRNKSVKPNANGDDPSVKELKVLIRDVTKENEDLKGQLRDMQRSMEQMLMSGSRSMVEETERENRRLKVQVSELEGMIGQIQESMGGGSSRRTAEEVNQMKTQLQDVQRAFTDYRTTNETRTEDMQQRIESLTTENNRLKIEIHEAGERERRRGVASGPHERGEEENVPPPAYDESFDVNAV</sequence>
<feature type="region of interest" description="Disordered" evidence="2">
    <location>
        <begin position="474"/>
        <end position="715"/>
    </location>
</feature>
<feature type="compositionally biased region" description="Polar residues" evidence="2">
    <location>
        <begin position="334"/>
        <end position="358"/>
    </location>
</feature>
<comment type="caution">
    <text evidence="5">The sequence shown here is derived from an EMBL/GenBank/DDBJ whole genome shotgun (WGS) entry which is preliminary data.</text>
</comment>
<feature type="region of interest" description="Disordered" evidence="2">
    <location>
        <begin position="283"/>
        <end position="306"/>
    </location>
</feature>
<feature type="compositionally biased region" description="Low complexity" evidence="2">
    <location>
        <begin position="588"/>
        <end position="600"/>
    </location>
</feature>
<dbReference type="AlphaFoldDB" id="A0A9P6JPK6"/>
<name>A0A9P6JPK6_9AGAR</name>
<feature type="region of interest" description="Disordered" evidence="2">
    <location>
        <begin position="770"/>
        <end position="792"/>
    </location>
</feature>
<feature type="compositionally biased region" description="Low complexity" evidence="2">
    <location>
        <begin position="26"/>
        <end position="37"/>
    </location>
</feature>
<dbReference type="InterPro" id="IPR018247">
    <property type="entry name" value="EF_Hand_1_Ca_BS"/>
</dbReference>
<feature type="compositionally biased region" description="Low complexity" evidence="2">
    <location>
        <begin position="529"/>
        <end position="572"/>
    </location>
</feature>
<dbReference type="PROSITE" id="PS50222">
    <property type="entry name" value="EF_HAND_2"/>
    <property type="match status" value="1"/>
</dbReference>
<organism evidence="5 6">
    <name type="scientific">Crepidotus variabilis</name>
    <dbReference type="NCBI Taxonomy" id="179855"/>
    <lineage>
        <taxon>Eukaryota</taxon>
        <taxon>Fungi</taxon>
        <taxon>Dikarya</taxon>
        <taxon>Basidiomycota</taxon>
        <taxon>Agaricomycotina</taxon>
        <taxon>Agaricomycetes</taxon>
        <taxon>Agaricomycetidae</taxon>
        <taxon>Agaricales</taxon>
        <taxon>Agaricineae</taxon>
        <taxon>Crepidotaceae</taxon>
        <taxon>Crepidotus</taxon>
    </lineage>
</organism>
<dbReference type="Pfam" id="PF12763">
    <property type="entry name" value="EH"/>
    <property type="match status" value="3"/>
</dbReference>
<dbReference type="PROSITE" id="PS00018">
    <property type="entry name" value="EF_HAND_1"/>
    <property type="match status" value="1"/>
</dbReference>
<evidence type="ECO:0000313" key="6">
    <source>
        <dbReference type="Proteomes" id="UP000807306"/>
    </source>
</evidence>
<dbReference type="SMART" id="SM00027">
    <property type="entry name" value="EH"/>
    <property type="match status" value="3"/>
</dbReference>
<dbReference type="Gene3D" id="1.10.287.1490">
    <property type="match status" value="1"/>
</dbReference>
<evidence type="ECO:0000259" key="3">
    <source>
        <dbReference type="PROSITE" id="PS50031"/>
    </source>
</evidence>
<dbReference type="InterPro" id="IPR002048">
    <property type="entry name" value="EF_hand_dom"/>
</dbReference>
<dbReference type="Proteomes" id="UP000807306">
    <property type="component" value="Unassembled WGS sequence"/>
</dbReference>
<reference evidence="5" key="1">
    <citation type="submission" date="2020-11" db="EMBL/GenBank/DDBJ databases">
        <authorList>
            <consortium name="DOE Joint Genome Institute"/>
            <person name="Ahrendt S."/>
            <person name="Riley R."/>
            <person name="Andreopoulos W."/>
            <person name="Labutti K."/>
            <person name="Pangilinan J."/>
            <person name="Ruiz-Duenas F.J."/>
            <person name="Barrasa J.M."/>
            <person name="Sanchez-Garcia M."/>
            <person name="Camarero S."/>
            <person name="Miyauchi S."/>
            <person name="Serrano A."/>
            <person name="Linde D."/>
            <person name="Babiker R."/>
            <person name="Drula E."/>
            <person name="Ayuso-Fernandez I."/>
            <person name="Pacheco R."/>
            <person name="Padilla G."/>
            <person name="Ferreira P."/>
            <person name="Barriuso J."/>
            <person name="Kellner H."/>
            <person name="Castanera R."/>
            <person name="Alfaro M."/>
            <person name="Ramirez L."/>
            <person name="Pisabarro A.G."/>
            <person name="Kuo A."/>
            <person name="Tritt A."/>
            <person name="Lipzen A."/>
            <person name="He G."/>
            <person name="Yan M."/>
            <person name="Ng V."/>
            <person name="Cullen D."/>
            <person name="Martin F."/>
            <person name="Rosso M.-N."/>
            <person name="Henrissat B."/>
            <person name="Hibbett D."/>
            <person name="Martinez A.T."/>
            <person name="Grigoriev I.V."/>
        </authorList>
    </citation>
    <scope>NUCLEOTIDE SEQUENCE</scope>
    <source>
        <strain evidence="5">CBS 506.95</strain>
    </source>
</reference>
<protein>
    <submittedName>
        <fullName evidence="5">Uncharacterized protein</fullName>
    </submittedName>
</protein>
<dbReference type="PROSITE" id="PS50031">
    <property type="entry name" value="EH"/>
    <property type="match status" value="2"/>
</dbReference>
<dbReference type="GO" id="GO:0006897">
    <property type="term" value="P:endocytosis"/>
    <property type="evidence" value="ECO:0007669"/>
    <property type="project" value="TreeGrafter"/>
</dbReference>
<feature type="domain" description="EH" evidence="3">
    <location>
        <begin position="71"/>
        <end position="132"/>
    </location>
</feature>
<keyword evidence="1" id="KW-0106">Calcium</keyword>
<feature type="region of interest" description="Disordered" evidence="2">
    <location>
        <begin position="330"/>
        <end position="358"/>
    </location>
</feature>
<feature type="region of interest" description="Disordered" evidence="2">
    <location>
        <begin position="1"/>
        <end position="38"/>
    </location>
</feature>
<keyword evidence="6" id="KW-1185">Reference proteome</keyword>
<dbReference type="EMBL" id="MU157851">
    <property type="protein sequence ID" value="KAF9528617.1"/>
    <property type="molecule type" value="Genomic_DNA"/>
</dbReference>
<evidence type="ECO:0000256" key="2">
    <source>
        <dbReference type="SAM" id="MobiDB-lite"/>
    </source>
</evidence>
<feature type="region of interest" description="Disordered" evidence="2">
    <location>
        <begin position="820"/>
        <end position="841"/>
    </location>
</feature>
<feature type="compositionally biased region" description="Gly residues" evidence="2">
    <location>
        <begin position="884"/>
        <end position="900"/>
    </location>
</feature>
<dbReference type="PANTHER" id="PTHR11216">
    <property type="entry name" value="EH DOMAIN"/>
    <property type="match status" value="1"/>
</dbReference>
<dbReference type="GO" id="GO:0005509">
    <property type="term" value="F:calcium ion binding"/>
    <property type="evidence" value="ECO:0007669"/>
    <property type="project" value="InterPro"/>
</dbReference>
<dbReference type="InterPro" id="IPR011992">
    <property type="entry name" value="EF-hand-dom_pair"/>
</dbReference>
<dbReference type="PANTHER" id="PTHR11216:SF170">
    <property type="entry name" value="DYNAMIN ASSOCIATED PROTEIN 160, ISOFORM D"/>
    <property type="match status" value="1"/>
</dbReference>
<feature type="compositionally biased region" description="Pro residues" evidence="2">
    <location>
        <begin position="492"/>
        <end position="501"/>
    </location>
</feature>
<gene>
    <name evidence="5" type="ORF">CPB83DRAFT_853961</name>
</gene>
<accession>A0A9P6JPK6</accession>
<dbReference type="GO" id="GO:0016197">
    <property type="term" value="P:endosomal transport"/>
    <property type="evidence" value="ECO:0007669"/>
    <property type="project" value="TreeGrafter"/>
</dbReference>
<feature type="compositionally biased region" description="Low complexity" evidence="2">
    <location>
        <begin position="509"/>
        <end position="521"/>
    </location>
</feature>
<feature type="region of interest" description="Disordered" evidence="2">
    <location>
        <begin position="1032"/>
        <end position="1084"/>
    </location>
</feature>
<feature type="compositionally biased region" description="Low complexity" evidence="2">
    <location>
        <begin position="639"/>
        <end position="659"/>
    </location>
</feature>
<feature type="domain" description="EH" evidence="3">
    <location>
        <begin position="385"/>
        <end position="474"/>
    </location>
</feature>
<feature type="compositionally biased region" description="Basic and acidic residues" evidence="2">
    <location>
        <begin position="1039"/>
        <end position="1067"/>
    </location>
</feature>
<evidence type="ECO:0000313" key="5">
    <source>
        <dbReference type="EMBL" id="KAF9528617.1"/>
    </source>
</evidence>
<dbReference type="OrthoDB" id="524326at2759"/>
<feature type="region of interest" description="Disordered" evidence="2">
    <location>
        <begin position="881"/>
        <end position="920"/>
    </location>
</feature>
<evidence type="ECO:0000256" key="1">
    <source>
        <dbReference type="ARBA" id="ARBA00022837"/>
    </source>
</evidence>
<feature type="compositionally biased region" description="Low complexity" evidence="2">
    <location>
        <begin position="697"/>
        <end position="706"/>
    </location>
</feature>
<feature type="domain" description="EF-hand" evidence="4">
    <location>
        <begin position="79"/>
        <end position="114"/>
    </location>
</feature>
<dbReference type="GO" id="GO:0005886">
    <property type="term" value="C:plasma membrane"/>
    <property type="evidence" value="ECO:0007669"/>
    <property type="project" value="TreeGrafter"/>
</dbReference>
<dbReference type="SUPFAM" id="SSF47473">
    <property type="entry name" value="EF-hand"/>
    <property type="match status" value="3"/>
</dbReference>
<feature type="compositionally biased region" description="Low complexity" evidence="2">
    <location>
        <begin position="772"/>
        <end position="783"/>
    </location>
</feature>
<dbReference type="Gene3D" id="1.10.238.10">
    <property type="entry name" value="EF-hand"/>
    <property type="match status" value="3"/>
</dbReference>
<proteinExistence type="predicted"/>
<evidence type="ECO:0000259" key="4">
    <source>
        <dbReference type="PROSITE" id="PS50222"/>
    </source>
</evidence>
<dbReference type="GO" id="GO:0005737">
    <property type="term" value="C:cytoplasm"/>
    <property type="evidence" value="ECO:0007669"/>
    <property type="project" value="TreeGrafter"/>
</dbReference>
<feature type="compositionally biased region" description="Low complexity" evidence="2">
    <location>
        <begin position="474"/>
        <end position="491"/>
    </location>
</feature>